<dbReference type="Proteomes" id="UP000251314">
    <property type="component" value="Unassembled WGS sequence"/>
</dbReference>
<dbReference type="OrthoDB" id="102977at2759"/>
<evidence type="ECO:0008006" key="3">
    <source>
        <dbReference type="Google" id="ProtNLM"/>
    </source>
</evidence>
<name>A0A329RGT3_9STRA</name>
<dbReference type="EMBL" id="MJFZ01001171">
    <property type="protein sequence ID" value="RAW22956.1"/>
    <property type="molecule type" value="Genomic_DNA"/>
</dbReference>
<dbReference type="PANTHER" id="PTHR33206">
    <property type="entry name" value="PROTEIN CBG10425"/>
    <property type="match status" value="1"/>
</dbReference>
<dbReference type="VEuPathDB" id="FungiDB:PC110_g20607"/>
<evidence type="ECO:0000313" key="1">
    <source>
        <dbReference type="EMBL" id="RAW22956.1"/>
    </source>
</evidence>
<accession>A0A329RGT3</accession>
<gene>
    <name evidence="1" type="ORF">PC110_g20607</name>
</gene>
<reference evidence="1 2" key="1">
    <citation type="submission" date="2018-01" db="EMBL/GenBank/DDBJ databases">
        <title>Draft genome of the strawberry crown rot pathogen Phytophthora cactorum.</title>
        <authorList>
            <person name="Armitage A.D."/>
            <person name="Lysoe E."/>
            <person name="Nellist C.F."/>
            <person name="Harrison R.J."/>
            <person name="Brurberg M.B."/>
        </authorList>
    </citation>
    <scope>NUCLEOTIDE SEQUENCE [LARGE SCALE GENOMIC DNA]</scope>
    <source>
        <strain evidence="1 2">10300</strain>
    </source>
</reference>
<keyword evidence="2" id="KW-1185">Reference proteome</keyword>
<proteinExistence type="predicted"/>
<evidence type="ECO:0000313" key="2">
    <source>
        <dbReference type="Proteomes" id="UP000251314"/>
    </source>
</evidence>
<sequence>MDVETGKVERIRESDKNFDVINILSHENHALYINDINMVQAKYQCPKCEMTFVSSGKLNNHKKNMCELINTESFQLNRLSIYRPAANNIQSLLRKYSIKNIDQYIDHFIVYDFEAILKPTGVQHGDSTIFENEHVRVSVSVCDSLTREVKCFVNDDPKTLLTGMFRYINKSCVTIQKHNVKKYLTVLHKIIDTYGLTGADIPGAPLGKIYKLEDVDGWIKEGEYADFYEFHKIVGSSNGRYDYPKIKQQLGQVPVFGFNSGCYDINLIKKDLFAVIGTENITLVIKNPSYMCIATGYMRTLDISNYVPAGTSYDKYLTTYLGGFKCEDKVRCVCGLGKGIFPYEYMTSFDVLNETQLPPKSAFESRLHGTSISNEDYEHKRNTASIS</sequence>
<dbReference type="AlphaFoldDB" id="A0A329RGT3"/>
<dbReference type="STRING" id="29920.A0A329RGT3"/>
<organism evidence="1 2">
    <name type="scientific">Phytophthora cactorum</name>
    <dbReference type="NCBI Taxonomy" id="29920"/>
    <lineage>
        <taxon>Eukaryota</taxon>
        <taxon>Sar</taxon>
        <taxon>Stramenopiles</taxon>
        <taxon>Oomycota</taxon>
        <taxon>Peronosporomycetes</taxon>
        <taxon>Peronosporales</taxon>
        <taxon>Peronosporaceae</taxon>
        <taxon>Phytophthora</taxon>
    </lineage>
</organism>
<comment type="caution">
    <text evidence="1">The sequence shown here is derived from an EMBL/GenBank/DDBJ whole genome shotgun (WGS) entry which is preliminary data.</text>
</comment>
<dbReference type="PANTHER" id="PTHR33206:SF1">
    <property type="entry name" value="DNA-DIRECTED DNA POLYMERASE"/>
    <property type="match status" value="1"/>
</dbReference>
<protein>
    <recommendedName>
        <fullName evidence="3">C2H2-type domain-containing protein</fullName>
    </recommendedName>
</protein>